<feature type="compositionally biased region" description="Polar residues" evidence="2">
    <location>
        <begin position="184"/>
        <end position="201"/>
    </location>
</feature>
<evidence type="ECO:0000256" key="1">
    <source>
        <dbReference type="SAM" id="Coils"/>
    </source>
</evidence>
<evidence type="ECO:0000313" key="3">
    <source>
        <dbReference type="EMBL" id="KAG7166558.1"/>
    </source>
</evidence>
<dbReference type="Proteomes" id="UP000747542">
    <property type="component" value="Unassembled WGS sequence"/>
</dbReference>
<evidence type="ECO:0000256" key="2">
    <source>
        <dbReference type="SAM" id="MobiDB-lite"/>
    </source>
</evidence>
<name>A0A8J5K4L8_HOMAM</name>
<dbReference type="EMBL" id="JAHLQT010022515">
    <property type="protein sequence ID" value="KAG7166558.1"/>
    <property type="molecule type" value="Genomic_DNA"/>
</dbReference>
<keyword evidence="4" id="KW-1185">Reference proteome</keyword>
<feature type="region of interest" description="Disordered" evidence="2">
    <location>
        <begin position="184"/>
        <end position="215"/>
    </location>
</feature>
<accession>A0A8J5K4L8</accession>
<proteinExistence type="predicted"/>
<evidence type="ECO:0000313" key="4">
    <source>
        <dbReference type="Proteomes" id="UP000747542"/>
    </source>
</evidence>
<protein>
    <submittedName>
        <fullName evidence="3">Uncharacterized protein</fullName>
    </submittedName>
</protein>
<organism evidence="3 4">
    <name type="scientific">Homarus americanus</name>
    <name type="common">American lobster</name>
    <dbReference type="NCBI Taxonomy" id="6706"/>
    <lineage>
        <taxon>Eukaryota</taxon>
        <taxon>Metazoa</taxon>
        <taxon>Ecdysozoa</taxon>
        <taxon>Arthropoda</taxon>
        <taxon>Crustacea</taxon>
        <taxon>Multicrustacea</taxon>
        <taxon>Malacostraca</taxon>
        <taxon>Eumalacostraca</taxon>
        <taxon>Eucarida</taxon>
        <taxon>Decapoda</taxon>
        <taxon>Pleocyemata</taxon>
        <taxon>Astacidea</taxon>
        <taxon>Nephropoidea</taxon>
        <taxon>Nephropidae</taxon>
        <taxon>Homarus</taxon>
    </lineage>
</organism>
<reference evidence="3" key="1">
    <citation type="journal article" date="2021" name="Sci. Adv.">
        <title>The American lobster genome reveals insights on longevity, neural, and immune adaptations.</title>
        <authorList>
            <person name="Polinski J.M."/>
            <person name="Zimin A.V."/>
            <person name="Clark K.F."/>
            <person name="Kohn A.B."/>
            <person name="Sadowski N."/>
            <person name="Timp W."/>
            <person name="Ptitsyn A."/>
            <person name="Khanna P."/>
            <person name="Romanova D.Y."/>
            <person name="Williams P."/>
            <person name="Greenwood S.J."/>
            <person name="Moroz L.L."/>
            <person name="Walt D.R."/>
            <person name="Bodnar A.G."/>
        </authorList>
    </citation>
    <scope>NUCLEOTIDE SEQUENCE</scope>
    <source>
        <strain evidence="3">GMGI-L3</strain>
    </source>
</reference>
<keyword evidence="1" id="KW-0175">Coiled coil</keyword>
<feature type="non-terminal residue" evidence="3">
    <location>
        <position position="1"/>
    </location>
</feature>
<comment type="caution">
    <text evidence="3">The sequence shown here is derived from an EMBL/GenBank/DDBJ whole genome shotgun (WGS) entry which is preliminary data.</text>
</comment>
<gene>
    <name evidence="3" type="ORF">Hamer_G024838</name>
</gene>
<feature type="coiled-coil region" evidence="1">
    <location>
        <begin position="96"/>
        <end position="177"/>
    </location>
</feature>
<dbReference type="AlphaFoldDB" id="A0A8J5K4L8"/>
<sequence>RVAQVSHQKAMTDEELVKVMAERDQFKHMWMKIQPLIEDVTRKLGELGANYASLVPLIGIASKRELEEMKEQAKTAKLEADLGFMKALNHNKEKAKGREEKILTDLESKNKELEAAKEQIDNQQLSFRTKIEESEKKKLQSVRAEFEEQVQEQTSKIDNLEKELQETREALQHQKQLIMIRAVTSSPTLSHNPSLISSPGSTRLPGELDEGADSL</sequence>